<evidence type="ECO:0000256" key="1">
    <source>
        <dbReference type="SAM" id="Coils"/>
    </source>
</evidence>
<feature type="compositionally biased region" description="Basic and acidic residues" evidence="2">
    <location>
        <begin position="428"/>
        <end position="448"/>
    </location>
</feature>
<keyword evidence="4" id="KW-1185">Reference proteome</keyword>
<evidence type="ECO:0000313" key="4">
    <source>
        <dbReference type="Proteomes" id="UP000572680"/>
    </source>
</evidence>
<comment type="caution">
    <text evidence="3">The sequence shown here is derived from an EMBL/GenBank/DDBJ whole genome shotgun (WGS) entry which is preliminary data.</text>
</comment>
<gene>
    <name evidence="3" type="ORF">HNR61_001494</name>
</gene>
<dbReference type="RefSeq" id="WP_182842384.1">
    <property type="nucleotide sequence ID" value="NZ_BAAALP010000098.1"/>
</dbReference>
<evidence type="ECO:0000313" key="3">
    <source>
        <dbReference type="EMBL" id="MBA8949881.1"/>
    </source>
</evidence>
<feature type="coiled-coil region" evidence="1">
    <location>
        <begin position="57"/>
        <end position="135"/>
    </location>
</feature>
<feature type="region of interest" description="Disordered" evidence="2">
    <location>
        <begin position="415"/>
        <end position="448"/>
    </location>
</feature>
<dbReference type="AlphaFoldDB" id="A0A7W3LKL9"/>
<name>A0A7W3LKL9_ACTNM</name>
<dbReference type="Proteomes" id="UP000572680">
    <property type="component" value="Unassembled WGS sequence"/>
</dbReference>
<sequence length="448" mass="48680">MSGAKRITVDEAAWRQAAAAAARLRAVQRDVPALLDNVRRAQRAEADRVFAAIDERQRRLDESLADLSEQARTVERRAARHLREQNDRVRAAHEGLRAGTARALADQERRLRAALAEGEREVAGLRADRERAAATAEQTLADARVEAAAIRDHLPHGRFAPGALDRLEHRLATAERNLASGLGGESLSLLQDTHLDLVELRADLALRDREWQSARLAALHALTVVAERVAFSAHPPAPDENGDPIAGLTYDVDHWSGGDLARLRAEVAARTERVAPADTPLTTDELRAVVRREAPDLERRLDEVVARAGTALLASQARMNVAAFVVGAVQEATGYTWTGNGYAAGDQRGAFLSRLAALNDNEIVVEVAHEEDPNGSPGPLTVRLRSLDHDTVSAEDLTARAREIVAVLRADGLPVGDPVAEPVPPELPRADLDALRERRGSEHRPDAR</sequence>
<protein>
    <submittedName>
        <fullName evidence="3">Uncharacterized protein</fullName>
    </submittedName>
</protein>
<keyword evidence="1" id="KW-0175">Coiled coil</keyword>
<organism evidence="3 4">
    <name type="scientific">Actinomadura namibiensis</name>
    <dbReference type="NCBI Taxonomy" id="182080"/>
    <lineage>
        <taxon>Bacteria</taxon>
        <taxon>Bacillati</taxon>
        <taxon>Actinomycetota</taxon>
        <taxon>Actinomycetes</taxon>
        <taxon>Streptosporangiales</taxon>
        <taxon>Thermomonosporaceae</taxon>
        <taxon>Actinomadura</taxon>
    </lineage>
</organism>
<evidence type="ECO:0000256" key="2">
    <source>
        <dbReference type="SAM" id="MobiDB-lite"/>
    </source>
</evidence>
<proteinExistence type="predicted"/>
<reference evidence="3 4" key="1">
    <citation type="submission" date="2020-08" db="EMBL/GenBank/DDBJ databases">
        <title>Genomic Encyclopedia of Type Strains, Phase IV (KMG-IV): sequencing the most valuable type-strain genomes for metagenomic binning, comparative biology and taxonomic classification.</title>
        <authorList>
            <person name="Goeker M."/>
        </authorList>
    </citation>
    <scope>NUCLEOTIDE SEQUENCE [LARGE SCALE GENOMIC DNA]</scope>
    <source>
        <strain evidence="3 4">DSM 44197</strain>
    </source>
</reference>
<accession>A0A7W3LKL9</accession>
<dbReference type="EMBL" id="JACJIA010000002">
    <property type="protein sequence ID" value="MBA8949881.1"/>
    <property type="molecule type" value="Genomic_DNA"/>
</dbReference>